<feature type="compositionally biased region" description="Basic and acidic residues" evidence="1">
    <location>
        <begin position="844"/>
        <end position="855"/>
    </location>
</feature>
<dbReference type="AlphaFoldDB" id="A0A0G0DGJ4"/>
<sequence length="855" mass="100969">LNDERISLPEYKMFENLVFEIQITTVLYHSFIEQQHDVLYKDSRNLEEINPQQYSYLKDEYKNLIENYMLPAQGWLDYLNEISGKIERKEELFSPKEMELLSSIPDNNVLFDKLTNLKSYMEKYVDLFIKDIDIVLLIKEVILQASKNKIKPLKTQFGTFRGKSFQEVLQISLSIFEILINGYPPKYYARIIEALLDVYIRIPEDKHIIIESLKRIAFPIWEGDKIYFQHSLDFIVIIKSKIGENYEDYIDLITGVSSELLSLDIDKNESINFDSLTIHQSCLPVGKPCKEMRSQVIEYLKKTYIMVSKLDSKLKVIKALDMGTNYPLRGGKDKKLDRLIFENIESILAFYEKELKGNEYSLIQEVETKLLFLSRRSRPEVKLIPNLLNRFERNKEYQMYRLFFGWEYERYDNTKSFKDGDQTRNAKIKKITKEIDTKSLPVWIKRFKEYIHSNSFTLQVSSSNSHEFQNFLRNFAKEKPALAVKVYTKLHNLLDKYAYTYNIILGLFDSSPVTAKKILTKSVNRKSNRYWIAYGIEDFGSLSTKFLSDFFDKLRKTNDISNIVLLIRSLLKKPKLNKGEEHILQIAIKYVSSKHNTSWTRNLYFNEHDDFAIKYLSKETINDILDNLLFAEDLDYHIETILNQISKIYPEELFPFIKNRISKEDSMKEIIPRYSAIPYELFYLDVGTPESVKNFIIDLFKEYKKESLRRWLSTRLISLLLLKIEPEQEISILKLLIDKGEQGSEFALEILEKFDQKPSFTDEIIQYIIKSRVVSKRVKSLIYMIYVHTGVVEGDYGFANYFKETAQRIQEWEKEPALKVFATELSKYLMKKADSEHTSATTERIQREARFKTRS</sequence>
<feature type="non-terminal residue" evidence="2">
    <location>
        <position position="1"/>
    </location>
</feature>
<dbReference type="Proteomes" id="UP000034140">
    <property type="component" value="Unassembled WGS sequence"/>
</dbReference>
<evidence type="ECO:0000313" key="3">
    <source>
        <dbReference type="Proteomes" id="UP000034140"/>
    </source>
</evidence>
<gene>
    <name evidence="2" type="ORF">UR96_C0010G0001</name>
</gene>
<feature type="region of interest" description="Disordered" evidence="1">
    <location>
        <begin position="833"/>
        <end position="855"/>
    </location>
</feature>
<evidence type="ECO:0000256" key="1">
    <source>
        <dbReference type="SAM" id="MobiDB-lite"/>
    </source>
</evidence>
<name>A0A0G0DGJ4_9BACT</name>
<reference evidence="2 3" key="1">
    <citation type="journal article" date="2015" name="Nature">
        <title>rRNA introns, odd ribosomes, and small enigmatic genomes across a large radiation of phyla.</title>
        <authorList>
            <person name="Brown C.T."/>
            <person name="Hug L.A."/>
            <person name="Thomas B.C."/>
            <person name="Sharon I."/>
            <person name="Castelle C.J."/>
            <person name="Singh A."/>
            <person name="Wilkins M.J."/>
            <person name="Williams K.H."/>
            <person name="Banfield J.F."/>
        </authorList>
    </citation>
    <scope>NUCLEOTIDE SEQUENCE [LARGE SCALE GENOMIC DNA]</scope>
</reference>
<organism evidence="2 3">
    <name type="scientific">candidate division WS6 bacterium GW2011_GWC1_36_11</name>
    <dbReference type="NCBI Taxonomy" id="1619090"/>
    <lineage>
        <taxon>Bacteria</taxon>
        <taxon>Candidatus Dojkabacteria</taxon>
    </lineage>
</organism>
<proteinExistence type="predicted"/>
<protein>
    <submittedName>
        <fullName evidence="2">Uncharacterized protein</fullName>
    </submittedName>
</protein>
<evidence type="ECO:0000313" key="2">
    <source>
        <dbReference type="EMBL" id="KKP92533.1"/>
    </source>
</evidence>
<accession>A0A0G0DGJ4</accession>
<dbReference type="EMBL" id="LBRE01000010">
    <property type="protein sequence ID" value="KKP92533.1"/>
    <property type="molecule type" value="Genomic_DNA"/>
</dbReference>
<comment type="caution">
    <text evidence="2">The sequence shown here is derived from an EMBL/GenBank/DDBJ whole genome shotgun (WGS) entry which is preliminary data.</text>
</comment>